<dbReference type="Proteomes" id="UP001151582">
    <property type="component" value="Unassembled WGS sequence"/>
</dbReference>
<keyword evidence="2" id="KW-1185">Reference proteome</keyword>
<proteinExistence type="predicted"/>
<organism evidence="1 2">
    <name type="scientific">Dimargaris verticillata</name>
    <dbReference type="NCBI Taxonomy" id="2761393"/>
    <lineage>
        <taxon>Eukaryota</taxon>
        <taxon>Fungi</taxon>
        <taxon>Fungi incertae sedis</taxon>
        <taxon>Zoopagomycota</taxon>
        <taxon>Kickxellomycotina</taxon>
        <taxon>Dimargaritomycetes</taxon>
        <taxon>Dimargaritales</taxon>
        <taxon>Dimargaritaceae</taxon>
        <taxon>Dimargaris</taxon>
    </lineage>
</organism>
<evidence type="ECO:0000313" key="1">
    <source>
        <dbReference type="EMBL" id="KAJ1973830.1"/>
    </source>
</evidence>
<feature type="non-terminal residue" evidence="1">
    <location>
        <position position="124"/>
    </location>
</feature>
<name>A0A9W8AZQ0_9FUNG</name>
<comment type="caution">
    <text evidence="1">The sequence shown here is derived from an EMBL/GenBank/DDBJ whole genome shotgun (WGS) entry which is preliminary data.</text>
</comment>
<accession>A0A9W8AZQ0</accession>
<dbReference type="AlphaFoldDB" id="A0A9W8AZQ0"/>
<reference evidence="1" key="1">
    <citation type="submission" date="2022-07" db="EMBL/GenBank/DDBJ databases">
        <title>Phylogenomic reconstructions and comparative analyses of Kickxellomycotina fungi.</title>
        <authorList>
            <person name="Reynolds N.K."/>
            <person name="Stajich J.E."/>
            <person name="Barry K."/>
            <person name="Grigoriev I.V."/>
            <person name="Crous P."/>
            <person name="Smith M.E."/>
        </authorList>
    </citation>
    <scope>NUCLEOTIDE SEQUENCE</scope>
    <source>
        <strain evidence="1">RSA 567</strain>
    </source>
</reference>
<sequence>MLLPNLRSTPWAQVSSENRELYINSKFQFNQKIQAILDEFDTIANVRSLSAAEEARMGAFDLPEDFSLMWMFMVIKRKERCIYLELNTERTPGDTIDSGNEDTMSVKVRENNTHIVYTPSRARA</sequence>
<dbReference type="EMBL" id="JANBQB010000750">
    <property type="protein sequence ID" value="KAJ1973830.1"/>
    <property type="molecule type" value="Genomic_DNA"/>
</dbReference>
<protein>
    <submittedName>
        <fullName evidence="1">Uncharacterized protein</fullName>
    </submittedName>
</protein>
<gene>
    <name evidence="1" type="ORF">H4R34_004941</name>
</gene>
<evidence type="ECO:0000313" key="2">
    <source>
        <dbReference type="Proteomes" id="UP001151582"/>
    </source>
</evidence>